<dbReference type="Proteomes" id="UP000634206">
    <property type="component" value="Unassembled WGS sequence"/>
</dbReference>
<comment type="caution">
    <text evidence="1">The sequence shown here is derived from an EMBL/GenBank/DDBJ whole genome shotgun (WGS) entry which is preliminary data.</text>
</comment>
<proteinExistence type="predicted"/>
<evidence type="ECO:0008006" key="3">
    <source>
        <dbReference type="Google" id="ProtNLM"/>
    </source>
</evidence>
<gene>
    <name evidence="1" type="ORF">JIN83_02120</name>
</gene>
<dbReference type="AlphaFoldDB" id="A0AAE2S8Y8"/>
<reference evidence="1" key="1">
    <citation type="submission" date="2021-01" db="EMBL/GenBank/DDBJ databases">
        <title>Modified the classification status of verrucomicrobia.</title>
        <authorList>
            <person name="Feng X."/>
        </authorList>
    </citation>
    <scope>NUCLEOTIDE SEQUENCE</scope>
    <source>
        <strain evidence="1">5K15</strain>
    </source>
</reference>
<dbReference type="EMBL" id="JAENIG010000001">
    <property type="protein sequence ID" value="MBK1853743.1"/>
    <property type="molecule type" value="Genomic_DNA"/>
</dbReference>
<protein>
    <recommendedName>
        <fullName evidence="3">DUF4375 domain-containing protein</fullName>
    </recommendedName>
</protein>
<dbReference type="RefSeq" id="WP_309488340.1">
    <property type="nucleotide sequence ID" value="NZ_JAENIG010000001.1"/>
</dbReference>
<sequence>MPKKSDISDLLADTPNKRCRRCGRVTEFLDIGGLSILCEDCEKIESKKERSKELADFDRNPVSYDIDEILRGREHYEVLSYFADSAGIPDQRLLTCEQVPTFVGRLSCDWRNGFLDMIVEGHHSVLFQVLPSLERCGATKAAEAVAEYLAILDRFGYRSLIPDHEEPYAELSESDRASLDEALRELESKWGTFAEIDRETQEAAHRWVIDNKDDFAPRKPKA</sequence>
<evidence type="ECO:0000313" key="2">
    <source>
        <dbReference type="Proteomes" id="UP000634206"/>
    </source>
</evidence>
<name>A0AAE2S8Y8_9BACT</name>
<evidence type="ECO:0000313" key="1">
    <source>
        <dbReference type="EMBL" id="MBK1853743.1"/>
    </source>
</evidence>
<organism evidence="1 2">
    <name type="scientific">Oceaniferula flava</name>
    <dbReference type="NCBI Taxonomy" id="2800421"/>
    <lineage>
        <taxon>Bacteria</taxon>
        <taxon>Pseudomonadati</taxon>
        <taxon>Verrucomicrobiota</taxon>
        <taxon>Verrucomicrobiia</taxon>
        <taxon>Verrucomicrobiales</taxon>
        <taxon>Verrucomicrobiaceae</taxon>
        <taxon>Oceaniferula</taxon>
    </lineage>
</organism>
<keyword evidence="2" id="KW-1185">Reference proteome</keyword>
<accession>A0AAE2S8Y8</accession>